<dbReference type="Proteomes" id="UP000603453">
    <property type="component" value="Unassembled WGS sequence"/>
</dbReference>
<evidence type="ECO:0000313" key="2">
    <source>
        <dbReference type="Proteomes" id="UP000603453"/>
    </source>
</evidence>
<gene>
    <name evidence="1" type="ORF">INT47_003790</name>
</gene>
<name>A0A8H7R7V2_9FUNG</name>
<comment type="caution">
    <text evidence="1">The sequence shown here is derived from an EMBL/GenBank/DDBJ whole genome shotgun (WGS) entry which is preliminary data.</text>
</comment>
<dbReference type="OrthoDB" id="2229978at2759"/>
<dbReference type="EMBL" id="JAEPRD010000032">
    <property type="protein sequence ID" value="KAG2206141.1"/>
    <property type="molecule type" value="Genomic_DNA"/>
</dbReference>
<proteinExistence type="predicted"/>
<sequence length="158" mass="18027">MSSQQDGNADTDILPLKWKPGTDHMSKLLLNDPNVINLIVRSLVGEIAPENSYTVAQTEWTDTKGKFTVYIPQNAEDDRFIPVLIAIQEEVNHASMLKIIEYCTRIYEEFRLLPTVLIISIKGWSSLEDREGFSADDDSFLGQLKCSFWAQKCFLFFS</sequence>
<keyword evidence="2" id="KW-1185">Reference proteome</keyword>
<reference evidence="1" key="1">
    <citation type="submission" date="2020-12" db="EMBL/GenBank/DDBJ databases">
        <title>Metabolic potential, ecology and presence of endohyphal bacteria is reflected in genomic diversity of Mucoromycotina.</title>
        <authorList>
            <person name="Muszewska A."/>
            <person name="Okrasinska A."/>
            <person name="Steczkiewicz K."/>
            <person name="Drgas O."/>
            <person name="Orlowska M."/>
            <person name="Perlinska-Lenart U."/>
            <person name="Aleksandrzak-Piekarczyk T."/>
            <person name="Szatraj K."/>
            <person name="Zielenkiewicz U."/>
            <person name="Pilsyk S."/>
            <person name="Malc E."/>
            <person name="Mieczkowski P."/>
            <person name="Kruszewska J.S."/>
            <person name="Biernat P."/>
            <person name="Pawlowska J."/>
        </authorList>
    </citation>
    <scope>NUCLEOTIDE SEQUENCE</scope>
    <source>
        <strain evidence="1">WA0000017839</strain>
    </source>
</reference>
<evidence type="ECO:0000313" key="1">
    <source>
        <dbReference type="EMBL" id="KAG2206141.1"/>
    </source>
</evidence>
<accession>A0A8H7R7V2</accession>
<protein>
    <submittedName>
        <fullName evidence="1">Uncharacterized protein</fullName>
    </submittedName>
</protein>
<organism evidence="1 2">
    <name type="scientific">Mucor saturninus</name>
    <dbReference type="NCBI Taxonomy" id="64648"/>
    <lineage>
        <taxon>Eukaryota</taxon>
        <taxon>Fungi</taxon>
        <taxon>Fungi incertae sedis</taxon>
        <taxon>Mucoromycota</taxon>
        <taxon>Mucoromycotina</taxon>
        <taxon>Mucoromycetes</taxon>
        <taxon>Mucorales</taxon>
        <taxon>Mucorineae</taxon>
        <taxon>Mucoraceae</taxon>
        <taxon>Mucor</taxon>
    </lineage>
</organism>
<dbReference type="AlphaFoldDB" id="A0A8H7R7V2"/>